<dbReference type="Proteomes" id="UP001595693">
    <property type="component" value="Unassembled WGS sequence"/>
</dbReference>
<dbReference type="PROSITE" id="PS50887">
    <property type="entry name" value="GGDEF"/>
    <property type="match status" value="1"/>
</dbReference>
<dbReference type="RefSeq" id="WP_238385540.1">
    <property type="nucleotide sequence ID" value="NZ_JAMXAX010000072.1"/>
</dbReference>
<dbReference type="NCBIfam" id="TIGR00254">
    <property type="entry name" value="GGDEF"/>
    <property type="match status" value="1"/>
</dbReference>
<evidence type="ECO:0000256" key="3">
    <source>
        <dbReference type="SAM" id="Phobius"/>
    </source>
</evidence>
<name>A0ABV8D7W4_9BURK</name>
<dbReference type="InterPro" id="IPR029787">
    <property type="entry name" value="Nucleotide_cyclase"/>
</dbReference>
<feature type="transmembrane region" description="Helical" evidence="3">
    <location>
        <begin position="170"/>
        <end position="188"/>
    </location>
</feature>
<dbReference type="CDD" id="cd01949">
    <property type="entry name" value="GGDEF"/>
    <property type="match status" value="1"/>
</dbReference>
<feature type="transmembrane region" description="Helical" evidence="3">
    <location>
        <begin position="116"/>
        <end position="134"/>
    </location>
</feature>
<keyword evidence="3" id="KW-0472">Membrane</keyword>
<protein>
    <recommendedName>
        <fullName evidence="1">diguanylate cyclase</fullName>
        <ecNumber evidence="1">2.7.7.65</ecNumber>
    </recommendedName>
</protein>
<reference evidence="6" key="1">
    <citation type="journal article" date="2019" name="Int. J. Syst. Evol. Microbiol.">
        <title>The Global Catalogue of Microorganisms (GCM) 10K type strain sequencing project: providing services to taxonomists for standard genome sequencing and annotation.</title>
        <authorList>
            <consortium name="The Broad Institute Genomics Platform"/>
            <consortium name="The Broad Institute Genome Sequencing Center for Infectious Disease"/>
            <person name="Wu L."/>
            <person name="Ma J."/>
        </authorList>
    </citation>
    <scope>NUCLEOTIDE SEQUENCE [LARGE SCALE GENOMIC DNA]</scope>
    <source>
        <strain evidence="6">CCUG 2113</strain>
    </source>
</reference>
<keyword evidence="3" id="KW-1133">Transmembrane helix</keyword>
<dbReference type="Gene3D" id="3.30.70.270">
    <property type="match status" value="1"/>
</dbReference>
<feature type="transmembrane region" description="Helical" evidence="3">
    <location>
        <begin position="208"/>
        <end position="235"/>
    </location>
</feature>
<gene>
    <name evidence="5" type="ORF">ACFOW3_08370</name>
</gene>
<sequence>MPRDTVPGGGPVNIPAARQPALKVHSPTLLIIAALLTALVTTVLYAVWSFNRNIPGLRLWMVSFLLGSVFSVSLLVRDWFPEVVAVVISQGSVSLAAYLCLMASRMYMGRRPFSHWYAVVGIGALMVASVYFTVVQPHLGMRFVFVGLGAGICFLLTARTMADGGVRRVPARYLFALVAGLHGLFLLLRPALFKLAPVAPGGLPDAGLVALVSQFVLLEAIVAVVLLGFGALMLANEFITSELRHLAEMDPLTNVFNRRAFLTLLDKAISAAQRTGTAVPVLVMDLDHFKNINDTWGHRAGDDVLRHFVMLAHRCLRKEDVMGRLGGEEFAIFLPNASAAGALAVAERLRALVEAQPVATGPQSIPLTVSVGVTLCAHGDAAGAALQRADEAMYLAKERGRNRVEVSEKILGTPVAPAATAA</sequence>
<feature type="transmembrane region" description="Helical" evidence="3">
    <location>
        <begin position="28"/>
        <end position="47"/>
    </location>
</feature>
<dbReference type="InterPro" id="IPR043128">
    <property type="entry name" value="Rev_trsase/Diguanyl_cyclase"/>
</dbReference>
<dbReference type="PANTHER" id="PTHR45138:SF9">
    <property type="entry name" value="DIGUANYLATE CYCLASE DGCM-RELATED"/>
    <property type="match status" value="1"/>
</dbReference>
<keyword evidence="3" id="KW-0812">Transmembrane</keyword>
<evidence type="ECO:0000313" key="6">
    <source>
        <dbReference type="Proteomes" id="UP001595693"/>
    </source>
</evidence>
<feature type="domain" description="GGDEF" evidence="4">
    <location>
        <begin position="277"/>
        <end position="409"/>
    </location>
</feature>
<dbReference type="SMART" id="SM00267">
    <property type="entry name" value="GGDEF"/>
    <property type="match status" value="1"/>
</dbReference>
<comment type="caution">
    <text evidence="5">The sequence shown here is derived from an EMBL/GenBank/DDBJ whole genome shotgun (WGS) entry which is preliminary data.</text>
</comment>
<dbReference type="InterPro" id="IPR050469">
    <property type="entry name" value="Diguanylate_Cyclase"/>
</dbReference>
<accession>A0ABV8D7W4</accession>
<proteinExistence type="predicted"/>
<dbReference type="PANTHER" id="PTHR45138">
    <property type="entry name" value="REGULATORY COMPONENTS OF SENSORY TRANSDUCTION SYSTEM"/>
    <property type="match status" value="1"/>
</dbReference>
<evidence type="ECO:0000256" key="2">
    <source>
        <dbReference type="ARBA" id="ARBA00034247"/>
    </source>
</evidence>
<keyword evidence="6" id="KW-1185">Reference proteome</keyword>
<feature type="transmembrane region" description="Helical" evidence="3">
    <location>
        <begin position="59"/>
        <end position="77"/>
    </location>
</feature>
<feature type="transmembrane region" description="Helical" evidence="3">
    <location>
        <begin position="140"/>
        <end position="158"/>
    </location>
</feature>
<feature type="transmembrane region" description="Helical" evidence="3">
    <location>
        <begin position="83"/>
        <end position="104"/>
    </location>
</feature>
<dbReference type="EMBL" id="JBHSAJ010000022">
    <property type="protein sequence ID" value="MFC3934639.1"/>
    <property type="molecule type" value="Genomic_DNA"/>
</dbReference>
<organism evidence="5 6">
    <name type="scientific">Acidovorax facilis</name>
    <dbReference type="NCBI Taxonomy" id="12917"/>
    <lineage>
        <taxon>Bacteria</taxon>
        <taxon>Pseudomonadati</taxon>
        <taxon>Pseudomonadota</taxon>
        <taxon>Betaproteobacteria</taxon>
        <taxon>Burkholderiales</taxon>
        <taxon>Comamonadaceae</taxon>
        <taxon>Acidovorax</taxon>
    </lineage>
</organism>
<dbReference type="SUPFAM" id="SSF55073">
    <property type="entry name" value="Nucleotide cyclase"/>
    <property type="match status" value="1"/>
</dbReference>
<evidence type="ECO:0000259" key="4">
    <source>
        <dbReference type="PROSITE" id="PS50887"/>
    </source>
</evidence>
<evidence type="ECO:0000256" key="1">
    <source>
        <dbReference type="ARBA" id="ARBA00012528"/>
    </source>
</evidence>
<dbReference type="Pfam" id="PF00990">
    <property type="entry name" value="GGDEF"/>
    <property type="match status" value="1"/>
</dbReference>
<comment type="catalytic activity">
    <reaction evidence="2">
        <text>2 GTP = 3',3'-c-di-GMP + 2 diphosphate</text>
        <dbReference type="Rhea" id="RHEA:24898"/>
        <dbReference type="ChEBI" id="CHEBI:33019"/>
        <dbReference type="ChEBI" id="CHEBI:37565"/>
        <dbReference type="ChEBI" id="CHEBI:58805"/>
        <dbReference type="EC" id="2.7.7.65"/>
    </reaction>
</comment>
<evidence type="ECO:0000313" key="5">
    <source>
        <dbReference type="EMBL" id="MFC3934639.1"/>
    </source>
</evidence>
<dbReference type="InterPro" id="IPR000160">
    <property type="entry name" value="GGDEF_dom"/>
</dbReference>
<dbReference type="EC" id="2.7.7.65" evidence="1"/>